<keyword evidence="2" id="KW-0614">Plasmid</keyword>
<evidence type="ECO:0000313" key="2">
    <source>
        <dbReference type="EMBL" id="AFD04631.1"/>
    </source>
</evidence>
<dbReference type="SUPFAM" id="SSF56300">
    <property type="entry name" value="Metallo-dependent phosphatases"/>
    <property type="match status" value="1"/>
</dbReference>
<sequence length="185" mass="21783">MEIYFSSDLHLGHRSVIGFQNRPFESVEEMNSGIIHNFNSVVRRDDILYILGDLSYRIPESQANELIKRINGRKILIRGNHDGHYDKSLFEEIYDYKEFKQEKIKYVLMHYPLMEWNGSRHGGSIHLHGHIHSNGVYNEENRMNGILRYDVGVDANNYYPVSLRYIRSYFADSARLHESCDITIK</sequence>
<proteinExistence type="predicted"/>
<dbReference type="InterPro" id="IPR004843">
    <property type="entry name" value="Calcineurin-like_PHP"/>
</dbReference>
<feature type="domain" description="Calcineurin-like phosphoesterase" evidence="1">
    <location>
        <begin position="1"/>
        <end position="139"/>
    </location>
</feature>
<evidence type="ECO:0000259" key="1">
    <source>
        <dbReference type="Pfam" id="PF00149"/>
    </source>
</evidence>
<dbReference type="GO" id="GO:0016787">
    <property type="term" value="F:hydrolase activity"/>
    <property type="evidence" value="ECO:0007669"/>
    <property type="project" value="UniProtKB-KW"/>
</dbReference>
<dbReference type="Pfam" id="PF00149">
    <property type="entry name" value="Metallophos"/>
    <property type="match status" value="1"/>
</dbReference>
<protein>
    <submittedName>
        <fullName evidence="2">Putative hydrolase protein</fullName>
    </submittedName>
</protein>
<dbReference type="InterPro" id="IPR029052">
    <property type="entry name" value="Metallo-depent_PP-like"/>
</dbReference>
<accession>H9BE94</accession>
<name>H9BE94_9FIRM</name>
<keyword evidence="2" id="KW-0378">Hydrolase</keyword>
<geneLocation type="plasmid" evidence="2">
    <name>pVJL1</name>
</geneLocation>
<dbReference type="Gene3D" id="3.60.21.10">
    <property type="match status" value="1"/>
</dbReference>
<reference evidence="2" key="1">
    <citation type="journal article" date="2012" name="Appl. Environ. Microbiol.">
        <title>Establishment of a Tractable Genetic Transformation System in Veillonella spp.</title>
        <authorList>
            <person name="Liu J."/>
            <person name="Xie Z."/>
            <person name="Merritt J."/>
            <person name="Qi F."/>
        </authorList>
    </citation>
    <scope>NUCLEOTIDE SEQUENCE</scope>
    <source>
        <strain evidence="2">OK1</strain>
        <plasmid evidence="2">pVJL1</plasmid>
    </source>
</reference>
<dbReference type="EMBL" id="JQ004006">
    <property type="protein sequence ID" value="AFD04631.1"/>
    <property type="molecule type" value="Genomic_DNA"/>
</dbReference>
<dbReference type="AlphaFoldDB" id="H9BE94"/>
<organism evidence="2">
    <name type="scientific">Veillonella sp. OK1</name>
    <dbReference type="NCBI Taxonomy" id="1096935"/>
    <lineage>
        <taxon>Bacteria</taxon>
        <taxon>Bacillati</taxon>
        <taxon>Bacillota</taxon>
        <taxon>Negativicutes</taxon>
        <taxon>Veillonellales</taxon>
        <taxon>Veillonellaceae</taxon>
        <taxon>Veillonella</taxon>
    </lineage>
</organism>
<dbReference type="RefSeq" id="WP_015060727.1">
    <property type="nucleotide sequence ID" value="NC_019271.1"/>
</dbReference>